<evidence type="ECO:0000313" key="3">
    <source>
        <dbReference type="EMBL" id="PRX54001.1"/>
    </source>
</evidence>
<keyword evidence="4" id="KW-1185">Reference proteome</keyword>
<reference evidence="3 4" key="1">
    <citation type="submission" date="2018-03" db="EMBL/GenBank/DDBJ databases">
        <title>Genomic Encyclopedia of Archaeal and Bacterial Type Strains, Phase II (KMG-II): from individual species to whole genera.</title>
        <authorList>
            <person name="Goeker M."/>
        </authorList>
    </citation>
    <scope>NUCLEOTIDE SEQUENCE [LARGE SCALE GENOMIC DNA]</scope>
    <source>
        <strain evidence="3 4">DSM 25027</strain>
    </source>
</reference>
<dbReference type="InterPro" id="IPR024775">
    <property type="entry name" value="DinB-like"/>
</dbReference>
<evidence type="ECO:0000259" key="2">
    <source>
        <dbReference type="Pfam" id="PF12867"/>
    </source>
</evidence>
<gene>
    <name evidence="3" type="ORF">CLV81_2396</name>
</gene>
<dbReference type="Proteomes" id="UP000237640">
    <property type="component" value="Unassembled WGS sequence"/>
</dbReference>
<accession>A0A2T0M911</accession>
<protein>
    <submittedName>
        <fullName evidence="3">DinB family protein</fullName>
    </submittedName>
</protein>
<dbReference type="Pfam" id="PF12867">
    <property type="entry name" value="DinB_2"/>
    <property type="match status" value="1"/>
</dbReference>
<feature type="domain" description="DinB-like" evidence="2">
    <location>
        <begin position="65"/>
        <end position="199"/>
    </location>
</feature>
<dbReference type="InterPro" id="IPR034660">
    <property type="entry name" value="DinB/YfiT-like"/>
</dbReference>
<name>A0A2T0M911_9FLAO</name>
<dbReference type="PROSITE" id="PS51257">
    <property type="entry name" value="PROKAR_LIPOPROTEIN"/>
    <property type="match status" value="1"/>
</dbReference>
<keyword evidence="1" id="KW-0732">Signal</keyword>
<evidence type="ECO:0000313" key="4">
    <source>
        <dbReference type="Proteomes" id="UP000237640"/>
    </source>
</evidence>
<dbReference type="SUPFAM" id="SSF109854">
    <property type="entry name" value="DinB/YfiT-like putative metalloenzymes"/>
    <property type="match status" value="1"/>
</dbReference>
<comment type="caution">
    <text evidence="3">The sequence shown here is derived from an EMBL/GenBank/DDBJ whole genome shotgun (WGS) entry which is preliminary data.</text>
</comment>
<sequence>MKKSQKFIALCILSTLILTSCQGQETKNNESNMYLNTIPDEEYSRAISYYSDRSYPGNTLEEVLDNSTSAMISFIEALPDDKLDHRYKSGKWSVREVIQHVISYEQIMHERALIVAGKDIEQKYTRYYNQSTTVAPAGNKTKQELLEEFKKVRAITTNSFTNLSMEELTTEGTLDGFRVSVRMIAMCLSGHQKHHFNVIRGKYL</sequence>
<dbReference type="RefSeq" id="WP_158259122.1">
    <property type="nucleotide sequence ID" value="NZ_PVYX01000002.1"/>
</dbReference>
<feature type="chain" id="PRO_5015702624" evidence="1">
    <location>
        <begin position="24"/>
        <end position="204"/>
    </location>
</feature>
<organism evidence="3 4">
    <name type="scientific">Flagellimonas meridianipacifica</name>
    <dbReference type="NCBI Taxonomy" id="1080225"/>
    <lineage>
        <taxon>Bacteria</taxon>
        <taxon>Pseudomonadati</taxon>
        <taxon>Bacteroidota</taxon>
        <taxon>Flavobacteriia</taxon>
        <taxon>Flavobacteriales</taxon>
        <taxon>Flavobacteriaceae</taxon>
        <taxon>Flagellimonas</taxon>
    </lineage>
</organism>
<dbReference type="Gene3D" id="1.20.120.450">
    <property type="entry name" value="dinb family like domain"/>
    <property type="match status" value="1"/>
</dbReference>
<feature type="signal peptide" evidence="1">
    <location>
        <begin position="1"/>
        <end position="23"/>
    </location>
</feature>
<proteinExistence type="predicted"/>
<dbReference type="AlphaFoldDB" id="A0A2T0M911"/>
<evidence type="ECO:0000256" key="1">
    <source>
        <dbReference type="SAM" id="SignalP"/>
    </source>
</evidence>
<dbReference type="OrthoDB" id="9793216at2"/>
<dbReference type="EMBL" id="PVYX01000002">
    <property type="protein sequence ID" value="PRX54001.1"/>
    <property type="molecule type" value="Genomic_DNA"/>
</dbReference>